<keyword evidence="1" id="KW-0812">Transmembrane</keyword>
<dbReference type="Pfam" id="PF14317">
    <property type="entry name" value="YcxB"/>
    <property type="match status" value="1"/>
</dbReference>
<feature type="transmembrane region" description="Helical" evidence="1">
    <location>
        <begin position="83"/>
        <end position="101"/>
    </location>
</feature>
<keyword evidence="1" id="KW-0472">Membrane</keyword>
<dbReference type="Proteomes" id="UP000078358">
    <property type="component" value="Unassembled WGS sequence"/>
</dbReference>
<keyword evidence="1" id="KW-1133">Transmembrane helix</keyword>
<evidence type="ECO:0000256" key="1">
    <source>
        <dbReference type="SAM" id="Phobius"/>
    </source>
</evidence>
<feature type="domain" description="YcxB-like C-terminal" evidence="2">
    <location>
        <begin position="133"/>
        <end position="187"/>
    </location>
</feature>
<proteinExistence type="predicted"/>
<dbReference type="InterPro" id="IPR025588">
    <property type="entry name" value="YcxB-like_C"/>
</dbReference>
<gene>
    <name evidence="3" type="ORF">F480_07335</name>
</gene>
<feature type="transmembrane region" description="Helical" evidence="1">
    <location>
        <begin position="32"/>
        <end position="50"/>
    </location>
</feature>
<organism evidence="3 4">
    <name type="scientific">Bibersteinia trehalosi Y31</name>
    <dbReference type="NCBI Taxonomy" id="1261658"/>
    <lineage>
        <taxon>Bacteria</taxon>
        <taxon>Pseudomonadati</taxon>
        <taxon>Pseudomonadota</taxon>
        <taxon>Gammaproteobacteria</taxon>
        <taxon>Pasteurellales</taxon>
        <taxon>Pasteurellaceae</taxon>
        <taxon>Bibersteinia</taxon>
    </lineage>
</organism>
<dbReference type="EMBL" id="JACI01000002">
    <property type="protein sequence ID" value="OAQ14910.1"/>
    <property type="molecule type" value="Genomic_DNA"/>
</dbReference>
<evidence type="ECO:0000313" key="3">
    <source>
        <dbReference type="EMBL" id="OAQ14910.1"/>
    </source>
</evidence>
<name>A0A179CZ70_BIBTR</name>
<accession>A0A179CZ70</accession>
<dbReference type="AlphaFoldDB" id="A0A179CZ70"/>
<comment type="caution">
    <text evidence="3">The sequence shown here is derived from an EMBL/GenBank/DDBJ whole genome shotgun (WGS) entry which is preliminary data.</text>
</comment>
<evidence type="ECO:0000259" key="2">
    <source>
        <dbReference type="Pfam" id="PF14317"/>
    </source>
</evidence>
<dbReference type="RefSeq" id="WP_064318645.1">
    <property type="nucleotide sequence ID" value="NZ_JACI01000002.1"/>
</dbReference>
<evidence type="ECO:0000313" key="4">
    <source>
        <dbReference type="Proteomes" id="UP000078358"/>
    </source>
</evidence>
<sequence>MQLNYELTPESYTKGLQQANLIFSKRTWQSHLIRALLSFPFIFFILWWWFTFFDQQNIIVEILGSNYESLDEFLNEVQHTNRWLAISTVILVIVASAKPYIEMVLRWNKAFSHYSPMLMKNRIELREKELFHQSDMGSTLSFYEKLYAVEQSKDFVLIFFDRGAVSHVIPKSAFADQAQADEFVAIIRHKMSQKTVEK</sequence>
<reference evidence="3 4" key="1">
    <citation type="submission" date="2014-01" db="EMBL/GenBank/DDBJ databases">
        <authorList>
            <person name="Zuccon D."/>
        </authorList>
    </citation>
    <scope>NUCLEOTIDE SEQUENCE [LARGE SCALE GENOMIC DNA]</scope>
    <source>
        <strain evidence="3 4">Y31</strain>
    </source>
</reference>
<protein>
    <recommendedName>
        <fullName evidence="2">YcxB-like C-terminal domain-containing protein</fullName>
    </recommendedName>
</protein>
<dbReference type="PATRIC" id="fig|1261658.3.peg.1458"/>